<dbReference type="EMBL" id="SDPU01000035">
    <property type="protein sequence ID" value="RYU09324.1"/>
    <property type="molecule type" value="Genomic_DNA"/>
</dbReference>
<dbReference type="Proteomes" id="UP000291189">
    <property type="component" value="Unassembled WGS sequence"/>
</dbReference>
<accession>A0A4Q5IU06</accession>
<organism evidence="2 3">
    <name type="scientific">Nocardioides iriomotensis</name>
    <dbReference type="NCBI Taxonomy" id="715784"/>
    <lineage>
        <taxon>Bacteria</taxon>
        <taxon>Bacillati</taxon>
        <taxon>Actinomycetota</taxon>
        <taxon>Actinomycetes</taxon>
        <taxon>Propionibacteriales</taxon>
        <taxon>Nocardioidaceae</taxon>
        <taxon>Nocardioides</taxon>
    </lineage>
</organism>
<evidence type="ECO:0000313" key="3">
    <source>
        <dbReference type="Proteomes" id="UP000291189"/>
    </source>
</evidence>
<sequence length="137" mass="15647">MTDPDECDPATVDAVGKITEALETTERARGHLYSFHQLTGSADLQLGKGVAQLRAAGHDDLADEIERDLVGRNVITDRWTFQIMEEYDDTYWSAFRATEQRVREALTGGTRHVHEARMKEDRRTHGRHHHEKGHDKV</sequence>
<protein>
    <submittedName>
        <fullName evidence="2">Uncharacterized protein</fullName>
    </submittedName>
</protein>
<reference evidence="2 3" key="1">
    <citation type="submission" date="2019-01" db="EMBL/GenBank/DDBJ databases">
        <title>Nocardioides guangzhouensis sp. nov., an actinobacterium isolated from soil.</title>
        <authorList>
            <person name="Fu Y."/>
            <person name="Cai Y."/>
            <person name="Lin Z."/>
            <person name="Chen P."/>
        </authorList>
    </citation>
    <scope>NUCLEOTIDE SEQUENCE [LARGE SCALE GENOMIC DNA]</scope>
    <source>
        <strain evidence="2 3">NBRC 105384</strain>
    </source>
</reference>
<name>A0A4Q5IU06_9ACTN</name>
<feature type="region of interest" description="Disordered" evidence="1">
    <location>
        <begin position="117"/>
        <end position="137"/>
    </location>
</feature>
<evidence type="ECO:0000313" key="2">
    <source>
        <dbReference type="EMBL" id="RYU09324.1"/>
    </source>
</evidence>
<dbReference type="OrthoDB" id="3212097at2"/>
<dbReference type="AlphaFoldDB" id="A0A4Q5IU06"/>
<proteinExistence type="predicted"/>
<gene>
    <name evidence="2" type="ORF">ETU37_19790</name>
</gene>
<evidence type="ECO:0000256" key="1">
    <source>
        <dbReference type="SAM" id="MobiDB-lite"/>
    </source>
</evidence>
<dbReference type="RefSeq" id="WP_129989089.1">
    <property type="nucleotide sequence ID" value="NZ_SDPU01000035.1"/>
</dbReference>
<keyword evidence="3" id="KW-1185">Reference proteome</keyword>
<comment type="caution">
    <text evidence="2">The sequence shown here is derived from an EMBL/GenBank/DDBJ whole genome shotgun (WGS) entry which is preliminary data.</text>
</comment>